<dbReference type="STRING" id="874156.GCA_001021555_01734"/>
<name>A0A0H0XNZ9_9SPHN</name>
<dbReference type="EMBL" id="LBHU01000002">
    <property type="protein sequence ID" value="KLI64074.1"/>
    <property type="molecule type" value="Genomic_DNA"/>
</dbReference>
<dbReference type="InterPro" id="IPR007332">
    <property type="entry name" value="DUF411"/>
</dbReference>
<evidence type="ECO:0000313" key="3">
    <source>
        <dbReference type="Proteomes" id="UP000053455"/>
    </source>
</evidence>
<evidence type="ECO:0000313" key="2">
    <source>
        <dbReference type="EMBL" id="KLI64074.1"/>
    </source>
</evidence>
<dbReference type="Proteomes" id="UP000053455">
    <property type="component" value="Unassembled WGS sequence"/>
</dbReference>
<keyword evidence="1" id="KW-0732">Signal</keyword>
<gene>
    <name evidence="2" type="ORF">AAV99_07925</name>
</gene>
<proteinExistence type="predicted"/>
<dbReference type="Pfam" id="PF04214">
    <property type="entry name" value="DUF411"/>
    <property type="match status" value="1"/>
</dbReference>
<sequence>MTLRSIRSSLAPALLMLAACSSAVQAATYQMFRDPNCGCCELWADHVRTEAATEIVETVTSDMALVKTSNGVPPDLWSCHTMIVDGYVIEGHVPAADIERLLAERPEGVRGLAVPGMPVGSPGMEMGDRTQPYQVIAFGDAGLSVFATYE</sequence>
<reference evidence="2 3" key="1">
    <citation type="submission" date="2015-04" db="EMBL/GenBank/DDBJ databases">
        <title>The draft genome sequence of Erythrobacter marinus HWDM-33.</title>
        <authorList>
            <person name="Zhuang L."/>
            <person name="Liu Y."/>
            <person name="Shao Z."/>
        </authorList>
    </citation>
    <scope>NUCLEOTIDE SEQUENCE [LARGE SCALE GENOMIC DNA]</scope>
    <source>
        <strain evidence="2 3">HWDM-33</strain>
    </source>
</reference>
<feature type="signal peptide" evidence="1">
    <location>
        <begin position="1"/>
        <end position="26"/>
    </location>
</feature>
<keyword evidence="3" id="KW-1185">Reference proteome</keyword>
<dbReference type="PROSITE" id="PS51257">
    <property type="entry name" value="PROKAR_LIPOPROTEIN"/>
    <property type="match status" value="1"/>
</dbReference>
<dbReference type="AlphaFoldDB" id="A0A0H0XNZ9"/>
<dbReference type="PATRIC" id="fig|874156.12.peg.1630"/>
<evidence type="ECO:0000256" key="1">
    <source>
        <dbReference type="SAM" id="SignalP"/>
    </source>
</evidence>
<feature type="chain" id="PRO_5002589011" evidence="1">
    <location>
        <begin position="27"/>
        <end position="150"/>
    </location>
</feature>
<dbReference type="OrthoDB" id="14727at2"/>
<accession>A0A0H0XNZ9</accession>
<protein>
    <submittedName>
        <fullName evidence="2">Metal-binding protein</fullName>
    </submittedName>
</protein>
<organism evidence="2 3">
    <name type="scientific">Aurantiacibacter marinus</name>
    <dbReference type="NCBI Taxonomy" id="874156"/>
    <lineage>
        <taxon>Bacteria</taxon>
        <taxon>Pseudomonadati</taxon>
        <taxon>Pseudomonadota</taxon>
        <taxon>Alphaproteobacteria</taxon>
        <taxon>Sphingomonadales</taxon>
        <taxon>Erythrobacteraceae</taxon>
        <taxon>Aurantiacibacter</taxon>
    </lineage>
</organism>
<dbReference type="RefSeq" id="WP_047093471.1">
    <property type="nucleotide sequence ID" value="NZ_LBHU01000002.1"/>
</dbReference>
<comment type="caution">
    <text evidence="2">The sequence shown here is derived from an EMBL/GenBank/DDBJ whole genome shotgun (WGS) entry which is preliminary data.</text>
</comment>